<dbReference type="GO" id="GO:1903232">
    <property type="term" value="P:melanosome assembly"/>
    <property type="evidence" value="ECO:0007669"/>
    <property type="project" value="TreeGrafter"/>
</dbReference>
<keyword evidence="5" id="KW-1185">Reference proteome</keyword>
<evidence type="ECO:0000259" key="3">
    <source>
        <dbReference type="Pfam" id="PF19038"/>
    </source>
</evidence>
<dbReference type="EMBL" id="BEZZ01001106">
    <property type="protein sequence ID" value="GCC38063.1"/>
    <property type="molecule type" value="Genomic_DNA"/>
</dbReference>
<dbReference type="PANTHER" id="PTHR12761:SF1">
    <property type="entry name" value="BLOC-3 COMPLEX MEMBER HPS1"/>
    <property type="match status" value="1"/>
</dbReference>
<accession>A0A401T5W4</accession>
<proteinExistence type="predicted"/>
<dbReference type="InterPro" id="IPR043972">
    <property type="entry name" value="FUZ/MON1/HPS1_longin_1"/>
</dbReference>
<dbReference type="GO" id="GO:0031085">
    <property type="term" value="C:BLOC-3 complex"/>
    <property type="evidence" value="ECO:0007669"/>
    <property type="project" value="TreeGrafter"/>
</dbReference>
<dbReference type="InterPro" id="IPR043970">
    <property type="entry name" value="FUZ/MON1/HPS1_longin_3"/>
</dbReference>
<evidence type="ECO:0008006" key="6">
    <source>
        <dbReference type="Google" id="ProtNLM"/>
    </source>
</evidence>
<evidence type="ECO:0000259" key="2">
    <source>
        <dbReference type="Pfam" id="PF19037"/>
    </source>
</evidence>
<dbReference type="Pfam" id="PF19038">
    <property type="entry name" value="Fuz_longin_3"/>
    <property type="match status" value="1"/>
</dbReference>
<dbReference type="Pfam" id="PF19036">
    <property type="entry name" value="Fuz_longin_1"/>
    <property type="match status" value="1"/>
</dbReference>
<evidence type="ECO:0000259" key="1">
    <source>
        <dbReference type="Pfam" id="PF19036"/>
    </source>
</evidence>
<evidence type="ECO:0000313" key="5">
    <source>
        <dbReference type="Proteomes" id="UP000287033"/>
    </source>
</evidence>
<dbReference type="OrthoDB" id="10255234at2759"/>
<dbReference type="GO" id="GO:0016192">
    <property type="term" value="P:vesicle-mediated transport"/>
    <property type="evidence" value="ECO:0007669"/>
    <property type="project" value="InterPro"/>
</dbReference>
<dbReference type="Pfam" id="PF19037">
    <property type="entry name" value="Fuz_longin_2"/>
    <property type="match status" value="1"/>
</dbReference>
<gene>
    <name evidence="4" type="ORF">chiPu_0016574</name>
</gene>
<organism evidence="4 5">
    <name type="scientific">Chiloscyllium punctatum</name>
    <name type="common">Brownbanded bambooshark</name>
    <name type="synonym">Hemiscyllium punctatum</name>
    <dbReference type="NCBI Taxonomy" id="137246"/>
    <lineage>
        <taxon>Eukaryota</taxon>
        <taxon>Metazoa</taxon>
        <taxon>Chordata</taxon>
        <taxon>Craniata</taxon>
        <taxon>Vertebrata</taxon>
        <taxon>Chondrichthyes</taxon>
        <taxon>Elasmobranchii</taxon>
        <taxon>Galeomorphii</taxon>
        <taxon>Galeoidea</taxon>
        <taxon>Orectolobiformes</taxon>
        <taxon>Hemiscylliidae</taxon>
        <taxon>Chiloscyllium</taxon>
    </lineage>
</organism>
<dbReference type="InterPro" id="IPR026053">
    <property type="entry name" value="HPS1"/>
</dbReference>
<feature type="domain" description="FUZ/MON1/HPS1 second Longin" evidence="2">
    <location>
        <begin position="166"/>
        <end position="327"/>
    </location>
</feature>
<dbReference type="STRING" id="137246.A0A401T5W4"/>
<comment type="caution">
    <text evidence="4">The sequence shown here is derived from an EMBL/GenBank/DDBJ whole genome shotgun (WGS) entry which is preliminary data.</text>
</comment>
<dbReference type="GO" id="GO:0005085">
    <property type="term" value="F:guanyl-nucleotide exchange factor activity"/>
    <property type="evidence" value="ECO:0007669"/>
    <property type="project" value="TreeGrafter"/>
</dbReference>
<feature type="domain" description="FUZ/MON1/HPS1 first Longin" evidence="1">
    <location>
        <begin position="6"/>
        <end position="120"/>
    </location>
</feature>
<dbReference type="OMA" id="GLVHFMY"/>
<name>A0A401T5W4_CHIPU</name>
<dbReference type="Proteomes" id="UP000287033">
    <property type="component" value="Unassembled WGS sequence"/>
</dbReference>
<protein>
    <recommendedName>
        <fullName evidence="6">FUZ/MON1/HPS1 third Longin domain-containing protein</fullName>
    </recommendedName>
</protein>
<sequence>MSPAFEDSINTLFAPLLISCITLNEKISDTYTSFVSENNYLFVLHQFGECTYVAVNGDGSENEDDLRRKIFVLKKIIDVCFGLVTLDKNILKKKLRPQDTEQRMKVWKMLQSLLITYSHLREEDQSFLVEAVERLIHPQLCEQCIEFLDRQVVQQINSSMERANEEVVHSFILVHTKLLAFFSSRNASSLRTSDLLLLILIAQDLYPSDSDLEAQTVEDLENAPVTEEVNAPELSLGAHEEEDSVESSLCTSQLTNSVIQVAEETQQPSLLSGSSAPKRVFLDASLKDNYCPMMPHNMYCLSLWPGISLVLLTKMSSSHVAVSLYQLLDAFNVLEAKLSDGQELGHSSRIYPNMPDLRQRMEKFVKAVGVQKRQLQSAWLDFKNKAFSKPDAGSSQELLQACRNVKSQLCLVYQQYFLLKPAGDSQHLSLNLQTKILKIVQEKLMDWKDFLLVKSKRNTTVISYLKDFPGLIHFIYVDRTVGQIIAPSLNVSEKSTELGKGPLASFIKSKVWSLVGMGRRYLQKGYTTLTFRDGDYYCCYFLWFENESGYKLPVIELPVLSDDSAPIGILTGDYYRKLLRYYGKNHSLEVIKCFELLTIHLGVIPTEFIIQQCSDLARRLWEPSRIPIL</sequence>
<dbReference type="AlphaFoldDB" id="A0A401T5W4"/>
<evidence type="ECO:0000313" key="4">
    <source>
        <dbReference type="EMBL" id="GCC38063.1"/>
    </source>
</evidence>
<dbReference type="InterPro" id="IPR043971">
    <property type="entry name" value="FUZ/MON1/HPS1_longin_2"/>
</dbReference>
<feature type="domain" description="FUZ/MON1/HPS1 third Longin" evidence="3">
    <location>
        <begin position="470"/>
        <end position="622"/>
    </location>
</feature>
<reference evidence="4 5" key="1">
    <citation type="journal article" date="2018" name="Nat. Ecol. Evol.">
        <title>Shark genomes provide insights into elasmobranch evolution and the origin of vertebrates.</title>
        <authorList>
            <person name="Hara Y"/>
            <person name="Yamaguchi K"/>
            <person name="Onimaru K"/>
            <person name="Kadota M"/>
            <person name="Koyanagi M"/>
            <person name="Keeley SD"/>
            <person name="Tatsumi K"/>
            <person name="Tanaka K"/>
            <person name="Motone F"/>
            <person name="Kageyama Y"/>
            <person name="Nozu R"/>
            <person name="Adachi N"/>
            <person name="Nishimura O"/>
            <person name="Nakagawa R"/>
            <person name="Tanegashima C"/>
            <person name="Kiyatake I"/>
            <person name="Matsumoto R"/>
            <person name="Murakumo K"/>
            <person name="Nishida K"/>
            <person name="Terakita A"/>
            <person name="Kuratani S"/>
            <person name="Sato K"/>
            <person name="Hyodo S Kuraku.S."/>
        </authorList>
    </citation>
    <scope>NUCLEOTIDE SEQUENCE [LARGE SCALE GENOMIC DNA]</scope>
</reference>
<dbReference type="PANTHER" id="PTHR12761">
    <property type="entry name" value="HERMANSKY-PUDLAK SYNDROME PROTEIN 1"/>
    <property type="match status" value="1"/>
</dbReference>